<dbReference type="PANTHER" id="PTHR11489">
    <property type="entry name" value="40S RIBOSOMAL PROTEIN SA"/>
    <property type="match status" value="1"/>
</dbReference>
<dbReference type="InterPro" id="IPR001865">
    <property type="entry name" value="Ribosomal_uS2"/>
</dbReference>
<dbReference type="HAMAP" id="MF_00291_A">
    <property type="entry name" value="Ribosomal_uS2_A"/>
    <property type="match status" value="1"/>
</dbReference>
<dbReference type="InterPro" id="IPR018130">
    <property type="entry name" value="Ribosomal_uS2_CS"/>
</dbReference>
<dbReference type="FunFam" id="3.40.50.10490:FF:000030">
    <property type="entry name" value="30S ribosomal protein S2"/>
    <property type="match status" value="1"/>
</dbReference>
<dbReference type="Proteomes" id="UP000186851">
    <property type="component" value="Chromosome"/>
</dbReference>
<dbReference type="InterPro" id="IPR023591">
    <property type="entry name" value="Ribosomal_uS2_flav_dom_sf"/>
</dbReference>
<dbReference type="Gene3D" id="3.40.50.10490">
    <property type="entry name" value="Glucose-6-phosphate isomerase like protein, domain 1"/>
    <property type="match status" value="1"/>
</dbReference>
<dbReference type="PROSITE" id="PS00962">
    <property type="entry name" value="RIBOSOMAL_S2_1"/>
    <property type="match status" value="1"/>
</dbReference>
<evidence type="ECO:0000256" key="5">
    <source>
        <dbReference type="HAMAP-Rule" id="MF_00291"/>
    </source>
</evidence>
<evidence type="ECO:0000313" key="7">
    <source>
        <dbReference type="Proteomes" id="UP000186851"/>
    </source>
</evidence>
<evidence type="ECO:0000256" key="2">
    <source>
        <dbReference type="ARBA" id="ARBA00022980"/>
    </source>
</evidence>
<keyword evidence="3 5" id="KW-0687">Ribonucleoprotein</keyword>
<dbReference type="NCBIfam" id="TIGR01012">
    <property type="entry name" value="uS2_euk_arch"/>
    <property type="match status" value="1"/>
</dbReference>
<accession>A0AAF0D116</accession>
<evidence type="ECO:0000256" key="4">
    <source>
        <dbReference type="ARBA" id="ARBA00035256"/>
    </source>
</evidence>
<dbReference type="InterPro" id="IPR005707">
    <property type="entry name" value="Ribosomal_uS2_euk/arc"/>
</dbReference>
<dbReference type="EMBL" id="CP091871">
    <property type="protein sequence ID" value="WEU39704.1"/>
    <property type="molecule type" value="Genomic_DNA"/>
</dbReference>
<dbReference type="Pfam" id="PF00318">
    <property type="entry name" value="Ribosomal_S2"/>
    <property type="match status" value="2"/>
</dbReference>
<dbReference type="InterPro" id="IPR023454">
    <property type="entry name" value="Ribosomal_uS2_arc"/>
</dbReference>
<evidence type="ECO:0000256" key="3">
    <source>
        <dbReference type="ARBA" id="ARBA00023274"/>
    </source>
</evidence>
<gene>
    <name evidence="6" type="primary">rpsB</name>
    <name evidence="5" type="synonym">rps2</name>
    <name evidence="6" type="ORF">OdinLCB4_004260</name>
</gene>
<name>A0AAF0D116_ODILC</name>
<dbReference type="GO" id="GO:0006412">
    <property type="term" value="P:translation"/>
    <property type="evidence" value="ECO:0007669"/>
    <property type="project" value="UniProtKB-UniRule"/>
</dbReference>
<reference evidence="6" key="1">
    <citation type="journal article" date="2017" name="Nature">
        <title>Asgard archaea illuminate the origin of eukaryotic cellular complexity.</title>
        <authorList>
            <person name="Zaremba-Niedzwiedzka K."/>
            <person name="Caceres E.F."/>
            <person name="Saw J.H."/>
            <person name="Backstrom D."/>
            <person name="Juzokaite L."/>
            <person name="Vancaester E."/>
            <person name="Seitz K.W."/>
            <person name="Anantharaman K."/>
            <person name="Starnawski P."/>
            <person name="Kjeldsen K.U."/>
            <person name="Scott M.B."/>
            <person name="Nunoura T."/>
            <person name="Banfield J.F."/>
            <person name="Schramm A."/>
            <person name="Baker B.J."/>
            <person name="Spang A."/>
            <person name="Ettema T.J.G."/>
        </authorList>
    </citation>
    <scope>NUCLEOTIDE SEQUENCE</scope>
    <source>
        <strain evidence="6">LCB_4</strain>
    </source>
</reference>
<reference evidence="6" key="2">
    <citation type="journal article" date="2022" name="Nat. Microbiol.">
        <title>A closed Candidatus Odinarchaeum chromosome exposes Asgard archaeal viruses.</title>
        <authorList>
            <person name="Tamarit D."/>
            <person name="Caceres E.F."/>
            <person name="Krupovic M."/>
            <person name="Nijland R."/>
            <person name="Eme L."/>
            <person name="Robinson N.P."/>
            <person name="Ettema T.J.G."/>
        </authorList>
    </citation>
    <scope>NUCLEOTIDE SEQUENCE</scope>
    <source>
        <strain evidence="6">LCB_4</strain>
    </source>
</reference>
<dbReference type="KEGG" id="oyw:OdinLCB4_004260"/>
<dbReference type="GO" id="GO:0015935">
    <property type="term" value="C:small ribosomal subunit"/>
    <property type="evidence" value="ECO:0007669"/>
    <property type="project" value="InterPro"/>
</dbReference>
<dbReference type="AlphaFoldDB" id="A0AAF0D116"/>
<sequence>MNKTVEVFKLSEDNLEQQIEAELLIPLDQYLASGVHIGTQIKTKSMLPFIYRVRPDGLYVLDIKKTDERIRIAAKFIARYDPAEVVVVSARQYGERPVERFCSITRTKCIAGRFIPGSLTNPEYKKFTEPKLLIATDPRADAQAISEATSARIPVIALCDTDNNAYNVDLIIPTNNKGRKALSTIYWLLARQILRERGELALDAEFPVKIEEFQTPIKIF</sequence>
<dbReference type="SUPFAM" id="SSF52313">
    <property type="entry name" value="Ribosomal protein S2"/>
    <property type="match status" value="1"/>
</dbReference>
<proteinExistence type="inferred from homology"/>
<organism evidence="6 7">
    <name type="scientific">Odinarchaeota yellowstonii (strain LCB_4)</name>
    <dbReference type="NCBI Taxonomy" id="1841599"/>
    <lineage>
        <taxon>Archaea</taxon>
        <taxon>Promethearchaeati</taxon>
        <taxon>Candidatus Odinarchaeota</taxon>
        <taxon>Candidatus Odinarchaeia</taxon>
        <taxon>Candidatus Odinarchaeales</taxon>
        <taxon>Candidatus Odinarchaeaceae</taxon>
        <taxon>Candidatus Odinarchaeum</taxon>
    </lineage>
</organism>
<keyword evidence="2 5" id="KW-0689">Ribosomal protein</keyword>
<dbReference type="CDD" id="cd01425">
    <property type="entry name" value="RPS2"/>
    <property type="match status" value="1"/>
</dbReference>
<protein>
    <recommendedName>
        <fullName evidence="4 5">Small ribosomal subunit protein uS2</fullName>
    </recommendedName>
</protein>
<evidence type="ECO:0000256" key="1">
    <source>
        <dbReference type="ARBA" id="ARBA00006242"/>
    </source>
</evidence>
<dbReference type="PRINTS" id="PR00395">
    <property type="entry name" value="RIBOSOMALS2"/>
</dbReference>
<dbReference type="GO" id="GO:0003735">
    <property type="term" value="F:structural constituent of ribosome"/>
    <property type="evidence" value="ECO:0007669"/>
    <property type="project" value="InterPro"/>
</dbReference>
<comment type="similarity">
    <text evidence="1 5">Belongs to the universal ribosomal protein uS2 family.</text>
</comment>
<evidence type="ECO:0000313" key="6">
    <source>
        <dbReference type="EMBL" id="WEU39704.1"/>
    </source>
</evidence>